<dbReference type="InterPro" id="IPR036663">
    <property type="entry name" value="Fumarylacetoacetase_C_sf"/>
</dbReference>
<dbReference type="SUPFAM" id="SSF56529">
    <property type="entry name" value="FAH"/>
    <property type="match status" value="1"/>
</dbReference>
<dbReference type="FunFam" id="3.90.850.10:FF:000002">
    <property type="entry name" value="2-hydroxyhepta-2,4-diene-1,7-dioate isomerase"/>
    <property type="match status" value="1"/>
</dbReference>
<accession>A0A3B0RWC0</accession>
<dbReference type="EMBL" id="UOEC01000132">
    <property type="protein sequence ID" value="VAV96299.1"/>
    <property type="molecule type" value="Genomic_DNA"/>
</dbReference>
<dbReference type="PANTHER" id="PTHR42796:SF4">
    <property type="entry name" value="FUMARYLACETOACETATE HYDROLASE DOMAIN-CONTAINING PROTEIN 2A"/>
    <property type="match status" value="1"/>
</dbReference>
<dbReference type="GO" id="GO:0046872">
    <property type="term" value="F:metal ion binding"/>
    <property type="evidence" value="ECO:0007669"/>
    <property type="project" value="UniProtKB-KW"/>
</dbReference>
<evidence type="ECO:0000256" key="2">
    <source>
        <dbReference type="ARBA" id="ARBA00022723"/>
    </source>
</evidence>
<dbReference type="GO" id="GO:0019752">
    <property type="term" value="P:carboxylic acid metabolic process"/>
    <property type="evidence" value="ECO:0007669"/>
    <property type="project" value="UniProtKB-ARBA"/>
</dbReference>
<dbReference type="GO" id="GO:0016787">
    <property type="term" value="F:hydrolase activity"/>
    <property type="evidence" value="ECO:0007669"/>
    <property type="project" value="UniProtKB-KW"/>
</dbReference>
<dbReference type="PANTHER" id="PTHR42796">
    <property type="entry name" value="FUMARYLACETOACETATE HYDROLASE DOMAIN-CONTAINING PROTEIN 2A-RELATED"/>
    <property type="match status" value="1"/>
</dbReference>
<feature type="domain" description="Fumarylacetoacetase-like C-terminal" evidence="3">
    <location>
        <begin position="73"/>
        <end position="276"/>
    </location>
</feature>
<dbReference type="GO" id="GO:0016853">
    <property type="term" value="F:isomerase activity"/>
    <property type="evidence" value="ECO:0007669"/>
    <property type="project" value="UniProtKB-ARBA"/>
</dbReference>
<gene>
    <name evidence="4" type="ORF">MNBD_ALPHA08-711</name>
</gene>
<dbReference type="AlphaFoldDB" id="A0A3B0RWC0"/>
<dbReference type="InterPro" id="IPR051121">
    <property type="entry name" value="FAH"/>
</dbReference>
<reference evidence="4" key="1">
    <citation type="submission" date="2018-06" db="EMBL/GenBank/DDBJ databases">
        <authorList>
            <person name="Zhirakovskaya E."/>
        </authorList>
    </citation>
    <scope>NUCLEOTIDE SEQUENCE</scope>
</reference>
<dbReference type="Pfam" id="PF01557">
    <property type="entry name" value="FAA_hydrolase"/>
    <property type="match status" value="1"/>
</dbReference>
<keyword evidence="2" id="KW-0479">Metal-binding</keyword>
<evidence type="ECO:0000259" key="3">
    <source>
        <dbReference type="Pfam" id="PF01557"/>
    </source>
</evidence>
<dbReference type="Gene3D" id="3.90.850.10">
    <property type="entry name" value="Fumarylacetoacetase-like, C-terminal domain"/>
    <property type="match status" value="1"/>
</dbReference>
<comment type="similarity">
    <text evidence="1">Belongs to the FAH family.</text>
</comment>
<proteinExistence type="inferred from homology"/>
<keyword evidence="4" id="KW-0378">Hydrolase</keyword>
<dbReference type="InterPro" id="IPR011234">
    <property type="entry name" value="Fumarylacetoacetase-like_C"/>
</dbReference>
<name>A0A3B0RWC0_9ZZZZ</name>
<evidence type="ECO:0000313" key="4">
    <source>
        <dbReference type="EMBL" id="VAV96299.1"/>
    </source>
</evidence>
<sequence length="279" mass="30285">MKLLRHGEIGRESPAVVDTTGQIRDLSGVIHNICSNQLGDEALQELARCDINTLPIVDPGTRIGPCVADVKRFFCIGLNYSDHAIESGLPIPNNPIVFMKVCEVTGPNDPITIPKNSQKTDWEVELGVVIGKIAQHVSQKDALSYVAGYCVINDVSERAFQTEFGGQWVKGKSCDSFGPIGPYLVTRDEIPDPQALNMFLDVNGERRQTGNTSKMIFSVAEIIAHLSKFITLRPGDIISTGTPSGVGMGMDPPMFLKAGDNIKLGISDLGQQFQKVIAF</sequence>
<evidence type="ECO:0000256" key="1">
    <source>
        <dbReference type="ARBA" id="ARBA00010211"/>
    </source>
</evidence>
<protein>
    <submittedName>
        <fullName evidence="4">Fumarylacetoacetate hydrolase family protein</fullName>
    </submittedName>
</protein>
<organism evidence="4">
    <name type="scientific">hydrothermal vent metagenome</name>
    <dbReference type="NCBI Taxonomy" id="652676"/>
    <lineage>
        <taxon>unclassified sequences</taxon>
        <taxon>metagenomes</taxon>
        <taxon>ecological metagenomes</taxon>
    </lineage>
</organism>